<name>A0A1X7AG94_9GAMM</name>
<reference evidence="4 5" key="1">
    <citation type="submission" date="2017-03" db="EMBL/GenBank/DDBJ databases">
        <authorList>
            <person name="Afonso C.L."/>
            <person name="Miller P.J."/>
            <person name="Scott M.A."/>
            <person name="Spackman E."/>
            <person name="Goraichik I."/>
            <person name="Dimitrov K.M."/>
            <person name="Suarez D.L."/>
            <person name="Swayne D.E."/>
        </authorList>
    </citation>
    <scope>NUCLEOTIDE SEQUENCE [LARGE SCALE GENOMIC DNA]</scope>
    <source>
        <strain evidence="4">SB41UT1</strain>
    </source>
</reference>
<dbReference type="EMBL" id="FWPT01000001">
    <property type="protein sequence ID" value="SMA32370.1"/>
    <property type="molecule type" value="Genomic_DNA"/>
</dbReference>
<gene>
    <name evidence="4" type="primary">yejK</name>
    <name evidence="4" type="ORF">EHSB41UT_00148</name>
</gene>
<dbReference type="PANTHER" id="PTHR38772:SF1">
    <property type="entry name" value="NUCLEOID-ASSOCIATED PROTEIN YEJK"/>
    <property type="match status" value="1"/>
</dbReference>
<dbReference type="Proteomes" id="UP000196573">
    <property type="component" value="Unassembled WGS sequence"/>
</dbReference>
<dbReference type="OrthoDB" id="9131762at2"/>
<dbReference type="PANTHER" id="PTHR38772">
    <property type="match status" value="1"/>
</dbReference>
<dbReference type="AlphaFoldDB" id="A0A1X7AG94"/>
<evidence type="ECO:0000313" key="4">
    <source>
        <dbReference type="EMBL" id="SMA32370.1"/>
    </source>
</evidence>
<keyword evidence="3" id="KW-0963">Cytoplasm</keyword>
<dbReference type="RefSeq" id="WP_087105922.1">
    <property type="nucleotide sequence ID" value="NZ_CBCSCN010000012.1"/>
</dbReference>
<comment type="similarity">
    <text evidence="2">Belongs to the YejK family.</text>
</comment>
<keyword evidence="5" id="KW-1185">Reference proteome</keyword>
<dbReference type="InterPro" id="IPR007358">
    <property type="entry name" value="Nucleoid_associated_NdpA"/>
</dbReference>
<evidence type="ECO:0000256" key="3">
    <source>
        <dbReference type="ARBA" id="ARBA00022490"/>
    </source>
</evidence>
<evidence type="ECO:0000313" key="5">
    <source>
        <dbReference type="Proteomes" id="UP000196573"/>
    </source>
</evidence>
<dbReference type="GO" id="GO:0043590">
    <property type="term" value="C:bacterial nucleoid"/>
    <property type="evidence" value="ECO:0007669"/>
    <property type="project" value="TreeGrafter"/>
</dbReference>
<dbReference type="GO" id="GO:0003690">
    <property type="term" value="F:double-stranded DNA binding"/>
    <property type="evidence" value="ECO:0007669"/>
    <property type="project" value="TreeGrafter"/>
</dbReference>
<dbReference type="GO" id="GO:0003727">
    <property type="term" value="F:single-stranded RNA binding"/>
    <property type="evidence" value="ECO:0007669"/>
    <property type="project" value="TreeGrafter"/>
</dbReference>
<organism evidence="4 5">
    <name type="scientific">Parendozoicomonas haliclonae</name>
    <dbReference type="NCBI Taxonomy" id="1960125"/>
    <lineage>
        <taxon>Bacteria</taxon>
        <taxon>Pseudomonadati</taxon>
        <taxon>Pseudomonadota</taxon>
        <taxon>Gammaproteobacteria</taxon>
        <taxon>Oceanospirillales</taxon>
        <taxon>Endozoicomonadaceae</taxon>
        <taxon>Parendozoicomonas</taxon>
    </lineage>
</organism>
<sequence length="330" mass="36985">MSITNLIVHRIERQPDAETSELRTRATPLASNNISEGFLEDLVAAYNKKGDKGHGAFGGEATPFRTQLEDYLEERESFTDFSLTVAEGLKNKLDEAGMFPGGFIVVAHYTSGLTNYLLVATLPPSTSTTITENLELTDTMHIDLARISLAARINLSEWQGNQTSSRYISWIKPKAGRRLSDCLTTFVGCEETGDTKNDTKQLMGAVADYCKTIESDSERNTVKKKVFEYCDGQLQEYKTISLDELSAHVNQESPDSFERFINTRDYDVMPEIQPSRGQLKKLIRFAGRDKGINIAFDSDVLGTRIQYDKERDTITIIGVPDSLKKQLQEI</sequence>
<proteinExistence type="inferred from homology"/>
<evidence type="ECO:0000256" key="2">
    <source>
        <dbReference type="ARBA" id="ARBA00009035"/>
    </source>
</evidence>
<accession>A0A1X7AG94</accession>
<evidence type="ECO:0000256" key="1">
    <source>
        <dbReference type="ARBA" id="ARBA00004453"/>
    </source>
</evidence>
<protein>
    <submittedName>
        <fullName evidence="4">Nucleoid-associated protein YejK</fullName>
    </submittedName>
</protein>
<dbReference type="Pfam" id="PF04245">
    <property type="entry name" value="NA37"/>
    <property type="match status" value="1"/>
</dbReference>
<comment type="subcellular location">
    <subcellularLocation>
        <location evidence="1">Cytoplasm</location>
        <location evidence="1">Nucleoid</location>
    </subcellularLocation>
</comment>